<proteinExistence type="predicted"/>
<dbReference type="OrthoDB" id="8920197at2759"/>
<gene>
    <name evidence="6" type="primary">PIGR</name>
    <name evidence="6" type="ORF">AMEX_G6615</name>
</gene>
<dbReference type="InterPro" id="IPR007110">
    <property type="entry name" value="Ig-like_dom"/>
</dbReference>
<evidence type="ECO:0000256" key="4">
    <source>
        <dbReference type="SAM" id="SignalP"/>
    </source>
</evidence>
<reference evidence="6 7" key="1">
    <citation type="submission" date="2021-07" db="EMBL/GenBank/DDBJ databases">
        <authorList>
            <person name="Imarazene B."/>
            <person name="Zahm M."/>
            <person name="Klopp C."/>
            <person name="Cabau C."/>
            <person name="Beille S."/>
            <person name="Jouanno E."/>
            <person name="Castinel A."/>
            <person name="Lluch J."/>
            <person name="Gil L."/>
            <person name="Kuchtly C."/>
            <person name="Lopez Roques C."/>
            <person name="Donnadieu C."/>
            <person name="Parrinello H."/>
            <person name="Journot L."/>
            <person name="Du K."/>
            <person name="Schartl M."/>
            <person name="Retaux S."/>
            <person name="Guiguen Y."/>
        </authorList>
    </citation>
    <scope>NUCLEOTIDE SEQUENCE [LARGE SCALE GENOMIC DNA]</scope>
    <source>
        <strain evidence="6">Pach_M1</strain>
        <tissue evidence="6">Testis</tissue>
    </source>
</reference>
<keyword evidence="2" id="KW-0812">Transmembrane</keyword>
<evidence type="ECO:0000313" key="6">
    <source>
        <dbReference type="EMBL" id="KAG9278711.1"/>
    </source>
</evidence>
<feature type="signal peptide" evidence="4">
    <location>
        <begin position="1"/>
        <end position="20"/>
    </location>
</feature>
<dbReference type="GO" id="GO:0005886">
    <property type="term" value="C:plasma membrane"/>
    <property type="evidence" value="ECO:0007669"/>
    <property type="project" value="TreeGrafter"/>
</dbReference>
<evidence type="ECO:0000256" key="1">
    <source>
        <dbReference type="ARBA" id="ARBA00004370"/>
    </source>
</evidence>
<dbReference type="SMART" id="SM00406">
    <property type="entry name" value="IGv"/>
    <property type="match status" value="1"/>
</dbReference>
<keyword evidence="3" id="KW-0472">Membrane</keyword>
<evidence type="ECO:0000313" key="7">
    <source>
        <dbReference type="Proteomes" id="UP000752171"/>
    </source>
</evidence>
<dbReference type="Proteomes" id="UP000752171">
    <property type="component" value="Unassembled WGS sequence"/>
</dbReference>
<dbReference type="InterPro" id="IPR013106">
    <property type="entry name" value="Ig_V-set"/>
</dbReference>
<dbReference type="AlphaFoldDB" id="A0A8T2MCW6"/>
<feature type="chain" id="PRO_5035732241" evidence="4">
    <location>
        <begin position="21"/>
        <end position="243"/>
    </location>
</feature>
<dbReference type="InterPro" id="IPR050671">
    <property type="entry name" value="CD300_family_receptors"/>
</dbReference>
<dbReference type="GO" id="GO:0004888">
    <property type="term" value="F:transmembrane signaling receptor activity"/>
    <property type="evidence" value="ECO:0007669"/>
    <property type="project" value="TreeGrafter"/>
</dbReference>
<dbReference type="PANTHER" id="PTHR11860:SF87">
    <property type="entry name" value="CMRF35-LIKE MOLECULE 8"/>
    <property type="match status" value="1"/>
</dbReference>
<dbReference type="Pfam" id="PF07686">
    <property type="entry name" value="V-set"/>
    <property type="match status" value="2"/>
</dbReference>
<dbReference type="PANTHER" id="PTHR11860">
    <property type="entry name" value="POLYMERIC-IMMUNOGLOBULIN RECEPTOR"/>
    <property type="match status" value="1"/>
</dbReference>
<dbReference type="CDD" id="cd05716">
    <property type="entry name" value="IgV_pIgR_like"/>
    <property type="match status" value="1"/>
</dbReference>
<dbReference type="EMBL" id="JAICCE010000004">
    <property type="protein sequence ID" value="KAG9278711.1"/>
    <property type="molecule type" value="Genomic_DNA"/>
</dbReference>
<comment type="subcellular location">
    <subcellularLocation>
        <location evidence="1">Membrane</location>
    </subcellularLocation>
</comment>
<evidence type="ECO:0000256" key="2">
    <source>
        <dbReference type="ARBA" id="ARBA00022692"/>
    </source>
</evidence>
<organism evidence="6 7">
    <name type="scientific">Astyanax mexicanus</name>
    <name type="common">Blind cave fish</name>
    <name type="synonym">Astyanax fasciatus mexicanus</name>
    <dbReference type="NCBI Taxonomy" id="7994"/>
    <lineage>
        <taxon>Eukaryota</taxon>
        <taxon>Metazoa</taxon>
        <taxon>Chordata</taxon>
        <taxon>Craniata</taxon>
        <taxon>Vertebrata</taxon>
        <taxon>Euteleostomi</taxon>
        <taxon>Actinopterygii</taxon>
        <taxon>Neopterygii</taxon>
        <taxon>Teleostei</taxon>
        <taxon>Ostariophysi</taxon>
        <taxon>Characiformes</taxon>
        <taxon>Characoidei</taxon>
        <taxon>Acestrorhamphidae</taxon>
        <taxon>Acestrorhamphinae</taxon>
        <taxon>Astyanax</taxon>
    </lineage>
</organism>
<name>A0A8T2MCW6_ASTMX</name>
<feature type="domain" description="Ig-like" evidence="5">
    <location>
        <begin position="124"/>
        <end position="220"/>
    </location>
</feature>
<evidence type="ECO:0000256" key="3">
    <source>
        <dbReference type="ARBA" id="ARBA00023136"/>
    </source>
</evidence>
<dbReference type="SMART" id="SM00409">
    <property type="entry name" value="IG"/>
    <property type="match status" value="2"/>
</dbReference>
<evidence type="ECO:0000259" key="5">
    <source>
        <dbReference type="PROSITE" id="PS50835"/>
    </source>
</evidence>
<dbReference type="InterPro" id="IPR036179">
    <property type="entry name" value="Ig-like_dom_sf"/>
</dbReference>
<dbReference type="PROSITE" id="PS50835">
    <property type="entry name" value="IG_LIKE"/>
    <property type="match status" value="1"/>
</dbReference>
<dbReference type="Gene3D" id="2.60.40.10">
    <property type="entry name" value="Immunoglobulins"/>
    <property type="match status" value="2"/>
</dbReference>
<dbReference type="InterPro" id="IPR013783">
    <property type="entry name" value="Ig-like_fold"/>
</dbReference>
<keyword evidence="4" id="KW-0732">Signal</keyword>
<sequence>MERFWIFLFFLSSIASGSSQRELSLQHGGTITIPCDYERQYIQHKKYWCYDAGSAFNFCTIQAYANNTAGRVTVTDYPDQNLFTVTMRNLKTGDTGSYWCAVETEWGPDVHKQIYITVKSGAVPDVSVVESSVGGQEGGVVRIQCLYSAGYQSEQKQWCRSKDQWCYKVGRTGTSQNSAVQISDDKKSRSFSVEMSGLKKSDAGWYGCRVGKLEVPVHLSVSDAAPEVTKYSGTEKLIEFCVA</sequence>
<dbReference type="InterPro" id="IPR003599">
    <property type="entry name" value="Ig_sub"/>
</dbReference>
<dbReference type="SUPFAM" id="SSF48726">
    <property type="entry name" value="Immunoglobulin"/>
    <property type="match status" value="2"/>
</dbReference>
<comment type="caution">
    <text evidence="6">The sequence shown here is derived from an EMBL/GenBank/DDBJ whole genome shotgun (WGS) entry which is preliminary data.</text>
</comment>
<accession>A0A8T2MCW6</accession>
<protein>
    <submittedName>
        <fullName evidence="6">CMRF35-like molecule 5</fullName>
    </submittedName>
</protein>